<reference evidence="4 5" key="1">
    <citation type="submission" date="2016-03" db="EMBL/GenBank/DDBJ databases">
        <authorList>
            <person name="Ploux O."/>
        </authorList>
    </citation>
    <scope>NUCLEOTIDE SEQUENCE [LARGE SCALE GENOMIC DNA]</scope>
    <source>
        <strain evidence="4 5">UAMH 11012</strain>
    </source>
</reference>
<proteinExistence type="inferred from homology"/>
<dbReference type="OrthoDB" id="191139at2759"/>
<evidence type="ECO:0000313" key="4">
    <source>
        <dbReference type="EMBL" id="CZR60003.1"/>
    </source>
</evidence>
<comment type="similarity">
    <text evidence="1">Belongs to the short-chain dehydrogenases/reductases (SDR) family.</text>
</comment>
<dbReference type="EMBL" id="FJOG01000015">
    <property type="protein sequence ID" value="CZR60003.1"/>
    <property type="molecule type" value="Genomic_DNA"/>
</dbReference>
<protein>
    <submittedName>
        <fullName evidence="4">Related to short-chain dehydrogenase</fullName>
    </submittedName>
</protein>
<dbReference type="InterPro" id="IPR036291">
    <property type="entry name" value="NAD(P)-bd_dom_sf"/>
</dbReference>
<evidence type="ECO:0000313" key="5">
    <source>
        <dbReference type="Proteomes" id="UP000184330"/>
    </source>
</evidence>
<dbReference type="PANTHER" id="PTHR24320">
    <property type="entry name" value="RETINOL DEHYDROGENASE"/>
    <property type="match status" value="1"/>
</dbReference>
<evidence type="ECO:0000256" key="3">
    <source>
        <dbReference type="SAM" id="MobiDB-lite"/>
    </source>
</evidence>
<name>A0A1L7X4Q9_9HELO</name>
<dbReference type="PANTHER" id="PTHR24320:SF283">
    <property type="entry name" value="RETINOL DEHYDROGENASE 11"/>
    <property type="match status" value="1"/>
</dbReference>
<dbReference type="AlphaFoldDB" id="A0A1L7X4Q9"/>
<gene>
    <name evidence="4" type="ORF">PAC_09898</name>
</gene>
<evidence type="ECO:0000256" key="2">
    <source>
        <dbReference type="ARBA" id="ARBA00023002"/>
    </source>
</evidence>
<sequence length="343" mass="36964">MAISHPEFRHGTGALEAAKAFGGEIRGKIVVITGISPQSIGAALALAVASQTPKLLILASRTLSNIQKVAKEIHALYPTVRIEEVVLDLSNLKSVRQAAENVKQIIGLDAAVDILFNNAGINISTKHLTAEGVELQFATNHLGPFLFTNLLLPSMLQAKNGRKRVVNTASEAHVISPVRFSDINQHRGKNVSKDEQPRRGLPEGILRNDGSYESGIAYGQSKTANVLFSVGLNARYASQGLRSFAVSPGNIMTNLAREFDEAAVKRLFAGIGDNWKTLDQGASTLVVAGFDPGLDDEAGVYVEDCKVKRPAKWASDGAKAERLWELSEDLVSEKFSPTKVSRL</sequence>
<evidence type="ECO:0000256" key="1">
    <source>
        <dbReference type="ARBA" id="ARBA00006484"/>
    </source>
</evidence>
<dbReference type="Gene3D" id="3.40.50.720">
    <property type="entry name" value="NAD(P)-binding Rossmann-like Domain"/>
    <property type="match status" value="1"/>
</dbReference>
<dbReference type="GO" id="GO:0016491">
    <property type="term" value="F:oxidoreductase activity"/>
    <property type="evidence" value="ECO:0007669"/>
    <property type="project" value="UniProtKB-KW"/>
</dbReference>
<feature type="region of interest" description="Disordered" evidence="3">
    <location>
        <begin position="187"/>
        <end position="207"/>
    </location>
</feature>
<dbReference type="InterPro" id="IPR002347">
    <property type="entry name" value="SDR_fam"/>
</dbReference>
<dbReference type="PRINTS" id="PR00081">
    <property type="entry name" value="GDHRDH"/>
</dbReference>
<dbReference type="Proteomes" id="UP000184330">
    <property type="component" value="Unassembled WGS sequence"/>
</dbReference>
<accession>A0A1L7X4Q9</accession>
<dbReference type="STRING" id="576137.A0A1L7X4Q9"/>
<dbReference type="SUPFAM" id="SSF51735">
    <property type="entry name" value="NAD(P)-binding Rossmann-fold domains"/>
    <property type="match status" value="1"/>
</dbReference>
<keyword evidence="5" id="KW-1185">Reference proteome</keyword>
<keyword evidence="2" id="KW-0560">Oxidoreductase</keyword>
<feature type="compositionally biased region" description="Basic and acidic residues" evidence="3">
    <location>
        <begin position="191"/>
        <end position="201"/>
    </location>
</feature>
<organism evidence="4 5">
    <name type="scientific">Phialocephala subalpina</name>
    <dbReference type="NCBI Taxonomy" id="576137"/>
    <lineage>
        <taxon>Eukaryota</taxon>
        <taxon>Fungi</taxon>
        <taxon>Dikarya</taxon>
        <taxon>Ascomycota</taxon>
        <taxon>Pezizomycotina</taxon>
        <taxon>Leotiomycetes</taxon>
        <taxon>Helotiales</taxon>
        <taxon>Mollisiaceae</taxon>
        <taxon>Phialocephala</taxon>
        <taxon>Phialocephala fortinii species complex</taxon>
    </lineage>
</organism>
<dbReference type="Pfam" id="PF00106">
    <property type="entry name" value="adh_short"/>
    <property type="match status" value="1"/>
</dbReference>